<dbReference type="CDD" id="cd00077">
    <property type="entry name" value="HDc"/>
    <property type="match status" value="1"/>
</dbReference>
<dbReference type="NCBIfam" id="TIGR00277">
    <property type="entry name" value="HDIG"/>
    <property type="match status" value="1"/>
</dbReference>
<organism evidence="2 3">
    <name type="scientific">Methanobacterium alkalithermotolerans</name>
    <dbReference type="NCBI Taxonomy" id="2731220"/>
    <lineage>
        <taxon>Archaea</taxon>
        <taxon>Methanobacteriati</taxon>
        <taxon>Methanobacteriota</taxon>
        <taxon>Methanomada group</taxon>
        <taxon>Methanobacteria</taxon>
        <taxon>Methanobacteriales</taxon>
        <taxon>Methanobacteriaceae</taxon>
        <taxon>Methanobacterium</taxon>
    </lineage>
</organism>
<evidence type="ECO:0000313" key="2">
    <source>
        <dbReference type="EMBL" id="QUH23653.1"/>
    </source>
</evidence>
<dbReference type="InterPro" id="IPR004454">
    <property type="entry name" value="HD-related"/>
</dbReference>
<evidence type="ECO:0000313" key="3">
    <source>
        <dbReference type="Proteomes" id="UP000681041"/>
    </source>
</evidence>
<accession>A0A8T8K963</accession>
<sequence>MILEKINKEDCISLLKEFKCPPWVIDHSQKVADKALIISKNFPVNLKLVYAGALLHDIGRSKSNGTDHAVIGARILEELEFPSNIVRIVERHIGAGISRVEAEKMGLPPKNYFPIAIEEKIVSHSDNLLDGSTEVNIDFVVEKWEKKLGKNHPSLERLKILHDELIITPNSF</sequence>
<dbReference type="PANTHER" id="PTHR38659">
    <property type="entry name" value="METAL-DEPENDENT PHOSPHOHYDROLASE"/>
    <property type="match status" value="1"/>
</dbReference>
<dbReference type="Gene3D" id="1.10.3210.10">
    <property type="entry name" value="Hypothetical protein af1432"/>
    <property type="match status" value="1"/>
</dbReference>
<gene>
    <name evidence="2" type="ORF">HYG87_07700</name>
</gene>
<dbReference type="GeneID" id="64820639"/>
<dbReference type="InterPro" id="IPR006674">
    <property type="entry name" value="HD_domain"/>
</dbReference>
<dbReference type="Pfam" id="PF01966">
    <property type="entry name" value="HD"/>
    <property type="match status" value="1"/>
</dbReference>
<dbReference type="RefSeq" id="WP_211532609.1">
    <property type="nucleotide sequence ID" value="NZ_CP058560.1"/>
</dbReference>
<protein>
    <submittedName>
        <fullName evidence="2">TIGR00295 family protein</fullName>
    </submittedName>
</protein>
<dbReference type="SUPFAM" id="SSF109604">
    <property type="entry name" value="HD-domain/PDEase-like"/>
    <property type="match status" value="1"/>
</dbReference>
<dbReference type="OrthoDB" id="52832at2157"/>
<feature type="domain" description="HD/PDEase" evidence="1">
    <location>
        <begin position="20"/>
        <end position="137"/>
    </location>
</feature>
<dbReference type="EMBL" id="CP058560">
    <property type="protein sequence ID" value="QUH23653.1"/>
    <property type="molecule type" value="Genomic_DNA"/>
</dbReference>
<dbReference type="InterPro" id="IPR003607">
    <property type="entry name" value="HD/PDEase_dom"/>
</dbReference>
<dbReference type="AlphaFoldDB" id="A0A8T8K963"/>
<name>A0A8T8K963_9EURY</name>
<keyword evidence="3" id="KW-1185">Reference proteome</keyword>
<reference evidence="2" key="1">
    <citation type="submission" date="2020-07" db="EMBL/GenBank/DDBJ databases">
        <title>Methanobacterium. sp. MethCan genome.</title>
        <authorList>
            <person name="Postec A."/>
            <person name="Quemeneur M."/>
        </authorList>
    </citation>
    <scope>NUCLEOTIDE SEQUENCE</scope>
    <source>
        <strain evidence="2">MethCAN</strain>
    </source>
</reference>
<dbReference type="SMART" id="SM00471">
    <property type="entry name" value="HDc"/>
    <property type="match status" value="1"/>
</dbReference>
<evidence type="ECO:0000259" key="1">
    <source>
        <dbReference type="SMART" id="SM00471"/>
    </source>
</evidence>
<dbReference type="InterPro" id="IPR006675">
    <property type="entry name" value="HDIG_dom"/>
</dbReference>
<dbReference type="KEGG" id="meme:HYG87_07700"/>
<proteinExistence type="predicted"/>
<dbReference type="Proteomes" id="UP000681041">
    <property type="component" value="Chromosome"/>
</dbReference>
<dbReference type="PANTHER" id="PTHR38659:SF2">
    <property type="entry name" value="HDIG DOMAIN PROTEIN"/>
    <property type="match status" value="1"/>
</dbReference>
<dbReference type="NCBIfam" id="TIGR00295">
    <property type="entry name" value="TIGR00295 family protein"/>
    <property type="match status" value="1"/>
</dbReference>